<sequence length="91" mass="10758">MFEKIIEINVKRYRYRHDGMATSLKCRKWAKFEKQLFMGAPEHLPIRCPVDDPFRSVEKDSINFQIITESLAPPSKSFTKSNYVEFSLKNE</sequence>
<proteinExistence type="predicted"/>
<dbReference type="WBParaSite" id="nRc.2.0.1.t07141-RA">
    <property type="protein sequence ID" value="nRc.2.0.1.t07141-RA"/>
    <property type="gene ID" value="nRc.2.0.1.g07141"/>
</dbReference>
<evidence type="ECO:0000313" key="1">
    <source>
        <dbReference type="Proteomes" id="UP000887565"/>
    </source>
</evidence>
<dbReference type="Proteomes" id="UP000887565">
    <property type="component" value="Unplaced"/>
</dbReference>
<reference evidence="2" key="1">
    <citation type="submission" date="2022-11" db="UniProtKB">
        <authorList>
            <consortium name="WormBaseParasite"/>
        </authorList>
    </citation>
    <scope>IDENTIFICATION</scope>
</reference>
<accession>A0A915HZ68</accession>
<evidence type="ECO:0000313" key="2">
    <source>
        <dbReference type="WBParaSite" id="nRc.2.0.1.t07141-RA"/>
    </source>
</evidence>
<dbReference type="AlphaFoldDB" id="A0A915HZ68"/>
<protein>
    <submittedName>
        <fullName evidence="2">Uncharacterized protein</fullName>
    </submittedName>
</protein>
<organism evidence="1 2">
    <name type="scientific">Romanomermis culicivorax</name>
    <name type="common">Nematode worm</name>
    <dbReference type="NCBI Taxonomy" id="13658"/>
    <lineage>
        <taxon>Eukaryota</taxon>
        <taxon>Metazoa</taxon>
        <taxon>Ecdysozoa</taxon>
        <taxon>Nematoda</taxon>
        <taxon>Enoplea</taxon>
        <taxon>Dorylaimia</taxon>
        <taxon>Mermithida</taxon>
        <taxon>Mermithoidea</taxon>
        <taxon>Mermithidae</taxon>
        <taxon>Romanomermis</taxon>
    </lineage>
</organism>
<name>A0A915HZ68_ROMCU</name>
<keyword evidence="1" id="KW-1185">Reference proteome</keyword>